<reference evidence="1" key="1">
    <citation type="submission" date="2016-12" db="EMBL/GenBank/DDBJ databases">
        <authorList>
            <person name="Moulin L."/>
        </authorList>
    </citation>
    <scope>NUCLEOTIDE SEQUENCE [LARGE SCALE GENOMIC DNA]</scope>
    <source>
        <strain evidence="1">STM 7183</strain>
    </source>
</reference>
<evidence type="ECO:0000313" key="2">
    <source>
        <dbReference type="Proteomes" id="UP000195569"/>
    </source>
</evidence>
<name>A0A1N7S1H2_9BURK</name>
<dbReference type="AlphaFoldDB" id="A0A1N7S1H2"/>
<dbReference type="Proteomes" id="UP000195569">
    <property type="component" value="Unassembled WGS sequence"/>
</dbReference>
<protein>
    <submittedName>
        <fullName evidence="1">Uncharacterized protein</fullName>
    </submittedName>
</protein>
<evidence type="ECO:0000313" key="1">
    <source>
        <dbReference type="EMBL" id="SIT41196.1"/>
    </source>
</evidence>
<dbReference type="EMBL" id="CYGY02000027">
    <property type="protein sequence ID" value="SIT41196.1"/>
    <property type="molecule type" value="Genomic_DNA"/>
</dbReference>
<gene>
    <name evidence="1" type="ORF">BN2476_270021</name>
</gene>
<keyword evidence="2" id="KW-1185">Reference proteome</keyword>
<sequence>MKIGSTTDYAMGVLPTKRGELQMAAGVIYARVAAPTREKAKCWLGTPRGALGEQVVSAWEDTKP</sequence>
<organism evidence="1 2">
    <name type="scientific">Paraburkholderia piptadeniae</name>
    <dbReference type="NCBI Taxonomy" id="1701573"/>
    <lineage>
        <taxon>Bacteria</taxon>
        <taxon>Pseudomonadati</taxon>
        <taxon>Pseudomonadota</taxon>
        <taxon>Betaproteobacteria</taxon>
        <taxon>Burkholderiales</taxon>
        <taxon>Burkholderiaceae</taxon>
        <taxon>Paraburkholderia</taxon>
    </lineage>
</organism>
<accession>A0A1N7S1H2</accession>
<proteinExistence type="predicted"/>
<comment type="caution">
    <text evidence="1">The sequence shown here is derived from an EMBL/GenBank/DDBJ whole genome shotgun (WGS) entry which is preliminary data.</text>
</comment>